<keyword evidence="4" id="KW-1003">Cell membrane</keyword>
<evidence type="ECO:0000259" key="12">
    <source>
        <dbReference type="Pfam" id="PF25944"/>
    </source>
</evidence>
<keyword evidence="7" id="KW-0175">Coiled coil</keyword>
<evidence type="ECO:0000256" key="4">
    <source>
        <dbReference type="ARBA" id="ARBA00022475"/>
    </source>
</evidence>
<keyword evidence="5" id="KW-0997">Cell inner membrane</keyword>
<keyword evidence="9" id="KW-1133">Transmembrane helix</keyword>
<evidence type="ECO:0000256" key="9">
    <source>
        <dbReference type="SAM" id="Phobius"/>
    </source>
</evidence>
<name>A0A1Q8TCX4_9GAMM</name>
<evidence type="ECO:0000256" key="6">
    <source>
        <dbReference type="ARBA" id="ARBA00023136"/>
    </source>
</evidence>
<dbReference type="InterPro" id="IPR058625">
    <property type="entry name" value="MdtA-like_BSH"/>
</dbReference>
<dbReference type="InterPro" id="IPR058626">
    <property type="entry name" value="MdtA-like_b-barrel"/>
</dbReference>
<evidence type="ECO:0000256" key="8">
    <source>
        <dbReference type="SAM" id="MobiDB-lite"/>
    </source>
</evidence>
<proteinExistence type="inferred from homology"/>
<gene>
    <name evidence="14" type="ORF">BTW10_09215</name>
</gene>
<dbReference type="RefSeq" id="WP_075369171.1">
    <property type="nucleotide sequence ID" value="NZ_MSDQ01000022.1"/>
</dbReference>
<dbReference type="Pfam" id="PF25917">
    <property type="entry name" value="BSH_RND"/>
    <property type="match status" value="1"/>
</dbReference>
<sequence length="402" mass="43044">MPHSRRLWIALLIVVLIALAVWWIPNWQADAPSSDAPANASGDRSTAVAAIEAQRGDLEITVGALGTVRSLSSINVYSRVEGELLTVDFEEGEQVEKGQLLATIDPRDYQAQLAAAQGQLVQDQAQLESAREDLERYETLAQSQSISRQELEQQRQLVRQYEGAVSSDRADIDSAQVQLDYTDITAPNAGIIGIRNVDPGNLVSSGDDDPIATLTQLDPISVVFSLPSQYVPTLREQLASGDAPSVSATTVGDERLEGRLTSIDSQIDTATGTVRLRARFDNPTDRLYPSAFVDVRLTVNTLHDRVIVPAPAVQTGQDGLFVYVVGDDDTVTRHDVVVSASEDHRSALASGVSAGERVVVDGVDSLRDGAKVRVVSNALPGEASASSTADDDADTQTSRDAS</sequence>
<dbReference type="Gene3D" id="2.40.30.170">
    <property type="match status" value="1"/>
</dbReference>
<evidence type="ECO:0000256" key="7">
    <source>
        <dbReference type="SAM" id="Coils"/>
    </source>
</evidence>
<dbReference type="InterPro" id="IPR058624">
    <property type="entry name" value="MdtA-like_HH"/>
</dbReference>
<evidence type="ECO:0000259" key="11">
    <source>
        <dbReference type="Pfam" id="PF25917"/>
    </source>
</evidence>
<protein>
    <submittedName>
        <fullName evidence="14">Uncharacterized protein</fullName>
    </submittedName>
</protein>
<feature type="domain" description="Multidrug resistance protein MdtA-like C-terminal permuted SH3" evidence="13">
    <location>
        <begin position="306"/>
        <end position="364"/>
    </location>
</feature>
<accession>A0A1Q8TCX4</accession>
<dbReference type="GO" id="GO:0015562">
    <property type="term" value="F:efflux transmembrane transporter activity"/>
    <property type="evidence" value="ECO:0007669"/>
    <property type="project" value="TreeGrafter"/>
</dbReference>
<evidence type="ECO:0000313" key="14">
    <source>
        <dbReference type="EMBL" id="OLO11541.1"/>
    </source>
</evidence>
<dbReference type="InterPro" id="IPR006143">
    <property type="entry name" value="RND_pump_MFP"/>
</dbReference>
<dbReference type="Pfam" id="PF25876">
    <property type="entry name" value="HH_MFP_RND"/>
    <property type="match status" value="1"/>
</dbReference>
<comment type="caution">
    <text evidence="14">The sequence shown here is derived from an EMBL/GenBank/DDBJ whole genome shotgun (WGS) entry which is preliminary data.</text>
</comment>
<keyword evidence="15" id="KW-1185">Reference proteome</keyword>
<reference evidence="14 15" key="1">
    <citation type="submission" date="2016-12" db="EMBL/GenBank/DDBJ databases">
        <title>Draft genome sequences of strains Salinicola socius SMB35, Salinicola sp. MH3R3-1 and Chromohalobacter sp. SMB17 from the Verkhnekamsk potash mining region of Russia.</title>
        <authorList>
            <person name="Mavrodi D.V."/>
            <person name="Olsson B.E."/>
            <person name="Korsakova E.S."/>
            <person name="Pyankova A."/>
            <person name="Mavrodi O.V."/>
            <person name="Plotnikova E.G."/>
        </authorList>
    </citation>
    <scope>NUCLEOTIDE SEQUENCE [LARGE SCALE GENOMIC DNA]</scope>
    <source>
        <strain evidence="14 15">SMB17</strain>
    </source>
</reference>
<dbReference type="NCBIfam" id="TIGR01730">
    <property type="entry name" value="RND_mfp"/>
    <property type="match status" value="1"/>
</dbReference>
<dbReference type="Proteomes" id="UP000186806">
    <property type="component" value="Unassembled WGS sequence"/>
</dbReference>
<feature type="transmembrane region" description="Helical" evidence="9">
    <location>
        <begin position="7"/>
        <end position="24"/>
    </location>
</feature>
<evidence type="ECO:0000256" key="1">
    <source>
        <dbReference type="ARBA" id="ARBA00004236"/>
    </source>
</evidence>
<feature type="domain" description="Multidrug resistance protein MdtA-like beta-barrel" evidence="12">
    <location>
        <begin position="219"/>
        <end position="300"/>
    </location>
</feature>
<dbReference type="InterPro" id="IPR058627">
    <property type="entry name" value="MdtA-like_C"/>
</dbReference>
<feature type="region of interest" description="Disordered" evidence="8">
    <location>
        <begin position="378"/>
        <end position="402"/>
    </location>
</feature>
<evidence type="ECO:0000256" key="3">
    <source>
        <dbReference type="ARBA" id="ARBA00022448"/>
    </source>
</evidence>
<dbReference type="AlphaFoldDB" id="A0A1Q8TCX4"/>
<feature type="domain" description="Multidrug resistance protein MdtA-like alpha-helical hairpin" evidence="10">
    <location>
        <begin position="112"/>
        <end position="182"/>
    </location>
</feature>
<dbReference type="Gene3D" id="2.40.420.20">
    <property type="match status" value="1"/>
</dbReference>
<comment type="similarity">
    <text evidence="2">Belongs to the membrane fusion protein (MFP) (TC 8.A.1) family.</text>
</comment>
<organism evidence="14 15">
    <name type="scientific">Chromohalobacter japonicus</name>
    <dbReference type="NCBI Taxonomy" id="223900"/>
    <lineage>
        <taxon>Bacteria</taxon>
        <taxon>Pseudomonadati</taxon>
        <taxon>Pseudomonadota</taxon>
        <taxon>Gammaproteobacteria</taxon>
        <taxon>Oceanospirillales</taxon>
        <taxon>Halomonadaceae</taxon>
        <taxon>Chromohalobacter</taxon>
    </lineage>
</organism>
<dbReference type="GO" id="GO:1990281">
    <property type="term" value="C:efflux pump complex"/>
    <property type="evidence" value="ECO:0007669"/>
    <property type="project" value="TreeGrafter"/>
</dbReference>
<dbReference type="EMBL" id="MSDQ01000022">
    <property type="protein sequence ID" value="OLO11541.1"/>
    <property type="molecule type" value="Genomic_DNA"/>
</dbReference>
<dbReference type="STRING" id="223900.GCA_000821045_02478"/>
<dbReference type="Pfam" id="PF25944">
    <property type="entry name" value="Beta-barrel_RND"/>
    <property type="match status" value="1"/>
</dbReference>
<evidence type="ECO:0000256" key="5">
    <source>
        <dbReference type="ARBA" id="ARBA00022519"/>
    </source>
</evidence>
<dbReference type="PANTHER" id="PTHR30469">
    <property type="entry name" value="MULTIDRUG RESISTANCE PROTEIN MDTA"/>
    <property type="match status" value="1"/>
</dbReference>
<keyword evidence="3" id="KW-0813">Transport</keyword>
<keyword evidence="9" id="KW-0812">Transmembrane</keyword>
<dbReference type="PANTHER" id="PTHR30469:SF12">
    <property type="entry name" value="MULTIDRUG RESISTANCE PROTEIN MDTA"/>
    <property type="match status" value="1"/>
</dbReference>
<evidence type="ECO:0000313" key="15">
    <source>
        <dbReference type="Proteomes" id="UP000186806"/>
    </source>
</evidence>
<evidence type="ECO:0000256" key="2">
    <source>
        <dbReference type="ARBA" id="ARBA00009477"/>
    </source>
</evidence>
<feature type="domain" description="Multidrug resistance protein MdtA-like barrel-sandwich hybrid" evidence="11">
    <location>
        <begin position="74"/>
        <end position="214"/>
    </location>
</feature>
<keyword evidence="6 9" id="KW-0472">Membrane</keyword>
<evidence type="ECO:0000259" key="13">
    <source>
        <dbReference type="Pfam" id="PF25967"/>
    </source>
</evidence>
<dbReference type="Gene3D" id="1.10.287.470">
    <property type="entry name" value="Helix hairpin bin"/>
    <property type="match status" value="1"/>
</dbReference>
<dbReference type="Gene3D" id="2.40.50.100">
    <property type="match status" value="1"/>
</dbReference>
<evidence type="ECO:0000259" key="10">
    <source>
        <dbReference type="Pfam" id="PF25876"/>
    </source>
</evidence>
<comment type="subcellular location">
    <subcellularLocation>
        <location evidence="1">Cell membrane</location>
    </subcellularLocation>
</comment>
<dbReference type="Pfam" id="PF25967">
    <property type="entry name" value="RND-MFP_C"/>
    <property type="match status" value="1"/>
</dbReference>
<feature type="coiled-coil region" evidence="7">
    <location>
        <begin position="113"/>
        <end position="154"/>
    </location>
</feature>
<dbReference type="SUPFAM" id="SSF111369">
    <property type="entry name" value="HlyD-like secretion proteins"/>
    <property type="match status" value="1"/>
</dbReference>